<evidence type="ECO:0000256" key="1">
    <source>
        <dbReference type="ARBA" id="ARBA00004127"/>
    </source>
</evidence>
<dbReference type="Pfam" id="PF07690">
    <property type="entry name" value="MFS_1"/>
    <property type="match status" value="1"/>
</dbReference>
<dbReference type="InterPro" id="IPR011701">
    <property type="entry name" value="MFS"/>
</dbReference>
<accession>E1T8I9</accession>
<protein>
    <submittedName>
        <fullName evidence="8">Major facilitator superfamily MFS_1</fullName>
    </submittedName>
</protein>
<dbReference type="SUPFAM" id="SSF103473">
    <property type="entry name" value="MFS general substrate transporter"/>
    <property type="match status" value="1"/>
</dbReference>
<evidence type="ECO:0000256" key="6">
    <source>
        <dbReference type="SAM" id="Phobius"/>
    </source>
</evidence>
<dbReference type="HOGENOM" id="CLU_043790_0_0_4"/>
<feature type="transmembrane region" description="Helical" evidence="6">
    <location>
        <begin position="187"/>
        <end position="207"/>
    </location>
</feature>
<evidence type="ECO:0000256" key="3">
    <source>
        <dbReference type="ARBA" id="ARBA00022989"/>
    </source>
</evidence>
<feature type="transmembrane region" description="Helical" evidence="6">
    <location>
        <begin position="395"/>
        <end position="415"/>
    </location>
</feature>
<feature type="transmembrane region" description="Helical" evidence="6">
    <location>
        <begin position="145"/>
        <end position="166"/>
    </location>
</feature>
<keyword evidence="4 6" id="KW-0472">Membrane</keyword>
<feature type="domain" description="Major facilitator superfamily (MFS) profile" evidence="7">
    <location>
        <begin position="53"/>
        <end position="463"/>
    </location>
</feature>
<organism evidence="8">
    <name type="scientific">Burkholderia sp. (strain CCGE1003)</name>
    <dbReference type="NCBI Taxonomy" id="640512"/>
    <lineage>
        <taxon>Bacteria</taxon>
        <taxon>Pseudomonadati</taxon>
        <taxon>Pseudomonadota</taxon>
        <taxon>Betaproteobacteria</taxon>
        <taxon>Burkholderiales</taxon>
        <taxon>Burkholderiaceae</taxon>
        <taxon>Burkholderia</taxon>
    </lineage>
</organism>
<feature type="transmembrane region" description="Helical" evidence="6">
    <location>
        <begin position="306"/>
        <end position="323"/>
    </location>
</feature>
<name>E1T8I9_BURSG</name>
<feature type="transmembrane region" description="Helical" evidence="6">
    <location>
        <begin position="277"/>
        <end position="300"/>
    </location>
</feature>
<dbReference type="InterPro" id="IPR020846">
    <property type="entry name" value="MFS_dom"/>
</dbReference>
<dbReference type="eggNOG" id="COG2271">
    <property type="taxonomic scope" value="Bacteria"/>
</dbReference>
<dbReference type="GO" id="GO:0012505">
    <property type="term" value="C:endomembrane system"/>
    <property type="evidence" value="ECO:0007669"/>
    <property type="project" value="UniProtKB-SubCell"/>
</dbReference>
<evidence type="ECO:0000256" key="5">
    <source>
        <dbReference type="SAM" id="MobiDB-lite"/>
    </source>
</evidence>
<keyword evidence="3 6" id="KW-1133">Transmembrane helix</keyword>
<dbReference type="KEGG" id="bgf:BC1003_1701"/>
<dbReference type="Gene3D" id="1.20.1250.20">
    <property type="entry name" value="MFS general substrate transporter like domains"/>
    <property type="match status" value="2"/>
</dbReference>
<dbReference type="PANTHER" id="PTHR43826:SF3">
    <property type="entry name" value="GLUCOSE-6-PHOSPHATE EXCHANGER SLC37A4"/>
    <property type="match status" value="1"/>
</dbReference>
<dbReference type="InterPro" id="IPR051337">
    <property type="entry name" value="OPA_Antiporter"/>
</dbReference>
<sequence length="468" mass="50203">MLETDGPLMRRGVSQEAHVSSQPARSASNPAALASGAAQDQAQAALHASRAHRYTQLLLLVLAAGAIYPILYLRQVYQPTMLEVFHITDSQLGYLYSSLGTIFLLSYLPSGWLADRVAPRMLICFSLIATGGLGLWYSTAPSFQMLMLIFGGWGLSTGLTFWAAVIKRVSMIAGANEQGRFFGLLDGGRGLIEAMLATVAISLFAFATQTKGESVAAGFRMVVYMYAFLCIALGVVLALVKDPQGEEGGRAVQAARRANRRGNVLADLATLAKIPQLWLVAAIVFCGYQVFWATYSFSAYLHEGEIGLTVVMAGTITTLKLWMRPIGGIGGGFLGDRYSKVSVLVIALFLAALSLLGLMAAPRIASHALLVFLVLFIGVLTYAIRGLYWSLLDRCNVPVSTMGLAIGLISVLGYSPDVFLPLINGYLTQTFPGVLGYQMYFGYVAAMAALGGFAGLALRSMLNRKEVA</sequence>
<evidence type="ECO:0000256" key="2">
    <source>
        <dbReference type="ARBA" id="ARBA00022692"/>
    </source>
</evidence>
<feature type="transmembrane region" description="Helical" evidence="6">
    <location>
        <begin position="57"/>
        <end position="74"/>
    </location>
</feature>
<gene>
    <name evidence="8" type="ordered locus">BC1003_1701</name>
</gene>
<feature type="region of interest" description="Disordered" evidence="5">
    <location>
        <begin position="1"/>
        <end position="24"/>
    </location>
</feature>
<dbReference type="GO" id="GO:0016020">
    <property type="term" value="C:membrane"/>
    <property type="evidence" value="ECO:0007669"/>
    <property type="project" value="UniProtKB-ARBA"/>
</dbReference>
<dbReference type="PROSITE" id="PS50850">
    <property type="entry name" value="MFS"/>
    <property type="match status" value="1"/>
</dbReference>
<dbReference type="GO" id="GO:0061513">
    <property type="term" value="F:glucose 6-phosphate:phosphate antiporter activity"/>
    <property type="evidence" value="ECO:0007669"/>
    <property type="project" value="TreeGrafter"/>
</dbReference>
<dbReference type="InterPro" id="IPR036259">
    <property type="entry name" value="MFS_trans_sf"/>
</dbReference>
<feature type="transmembrane region" description="Helical" evidence="6">
    <location>
        <begin position="121"/>
        <end position="139"/>
    </location>
</feature>
<feature type="transmembrane region" description="Helical" evidence="6">
    <location>
        <begin position="219"/>
        <end position="240"/>
    </location>
</feature>
<feature type="transmembrane region" description="Helical" evidence="6">
    <location>
        <begin position="435"/>
        <end position="458"/>
    </location>
</feature>
<feature type="transmembrane region" description="Helical" evidence="6">
    <location>
        <begin position="94"/>
        <end position="114"/>
    </location>
</feature>
<feature type="transmembrane region" description="Helical" evidence="6">
    <location>
        <begin position="343"/>
        <end position="361"/>
    </location>
</feature>
<dbReference type="EMBL" id="CP002217">
    <property type="protein sequence ID" value="ADN57669.1"/>
    <property type="molecule type" value="Genomic_DNA"/>
</dbReference>
<dbReference type="GO" id="GO:0035435">
    <property type="term" value="P:phosphate ion transmembrane transport"/>
    <property type="evidence" value="ECO:0007669"/>
    <property type="project" value="TreeGrafter"/>
</dbReference>
<dbReference type="CDD" id="cd06174">
    <property type="entry name" value="MFS"/>
    <property type="match status" value="1"/>
</dbReference>
<reference evidence="8" key="1">
    <citation type="submission" date="2010-09" db="EMBL/GenBank/DDBJ databases">
        <title>Complete sequence of chromosome1 of Burkholderia sp. CCGE1003.</title>
        <authorList>
            <consortium name="US DOE Joint Genome Institute"/>
            <person name="Lucas S."/>
            <person name="Copeland A."/>
            <person name="Lapidus A."/>
            <person name="Cheng J.-F."/>
            <person name="Bruce D."/>
            <person name="Goodwin L."/>
            <person name="Pitluck S."/>
            <person name="Daligault H."/>
            <person name="Davenport K."/>
            <person name="Detter J.C."/>
            <person name="Han C."/>
            <person name="Tapia R."/>
            <person name="Land M."/>
            <person name="Hauser L."/>
            <person name="Jeffries C."/>
            <person name="Kyrpides N."/>
            <person name="Ivanova N."/>
            <person name="Ovchinnikova G."/>
            <person name="Martinez-Romero E."/>
            <person name="Rogel M.A."/>
            <person name="Auchtung J."/>
            <person name="Tiedje J.M."/>
            <person name="Woyke T."/>
        </authorList>
    </citation>
    <scope>NUCLEOTIDE SEQUENCE</scope>
    <source>
        <strain evidence="8">CCGE1003</strain>
    </source>
</reference>
<keyword evidence="2 6" id="KW-0812">Transmembrane</keyword>
<dbReference type="AlphaFoldDB" id="E1T8I9"/>
<proteinExistence type="predicted"/>
<feature type="transmembrane region" description="Helical" evidence="6">
    <location>
        <begin position="367"/>
        <end position="388"/>
    </location>
</feature>
<dbReference type="PANTHER" id="PTHR43826">
    <property type="entry name" value="GLUCOSE-6-PHOSPHATE EXCHANGER SLC37A4"/>
    <property type="match status" value="1"/>
</dbReference>
<evidence type="ECO:0000313" key="8">
    <source>
        <dbReference type="EMBL" id="ADN57669.1"/>
    </source>
</evidence>
<dbReference type="STRING" id="640512.BC1003_1701"/>
<comment type="subcellular location">
    <subcellularLocation>
        <location evidence="1">Endomembrane system</location>
        <topology evidence="1">Multi-pass membrane protein</topology>
    </subcellularLocation>
</comment>
<evidence type="ECO:0000256" key="4">
    <source>
        <dbReference type="ARBA" id="ARBA00023136"/>
    </source>
</evidence>
<evidence type="ECO:0000259" key="7">
    <source>
        <dbReference type="PROSITE" id="PS50850"/>
    </source>
</evidence>